<evidence type="ECO:0000313" key="2">
    <source>
        <dbReference type="Proteomes" id="UP000270616"/>
    </source>
</evidence>
<evidence type="ECO:0000313" key="1">
    <source>
        <dbReference type="EMBL" id="ROZ61772.1"/>
    </source>
</evidence>
<sequence length="183" mass="20509">MVNRILYLHGAGDDDGPDDEIARELRAHWPDAEIIAPQLPPTDRPDSAQLWQHEIARAIRELPDEPWILVGHSLGGSEALRFLCLRRPTMLRRTVIVGAPLWEAPGPGQAHDESHPWWGPAWALPLHADRALADLDVVIVHSEDDPVVPVAHAHRLDRMLSSARLQIAHRGGHRPVDWIRRAA</sequence>
<dbReference type="GO" id="GO:0016787">
    <property type="term" value="F:hydrolase activity"/>
    <property type="evidence" value="ECO:0007669"/>
    <property type="project" value="InterPro"/>
</dbReference>
<dbReference type="SUPFAM" id="SSF53474">
    <property type="entry name" value="alpha/beta-Hydrolases"/>
    <property type="match status" value="1"/>
</dbReference>
<dbReference type="OrthoDB" id="3366509at2"/>
<evidence type="ECO:0008006" key="3">
    <source>
        <dbReference type="Google" id="ProtNLM"/>
    </source>
</evidence>
<accession>A0A3N3ZQX3</accession>
<dbReference type="Gene3D" id="3.40.50.1820">
    <property type="entry name" value="alpha/beta hydrolase"/>
    <property type="match status" value="1"/>
</dbReference>
<dbReference type="EMBL" id="RKMF01000018">
    <property type="protein sequence ID" value="ROZ61772.1"/>
    <property type="molecule type" value="Genomic_DNA"/>
</dbReference>
<proteinExistence type="predicted"/>
<keyword evidence="2" id="KW-1185">Reference proteome</keyword>
<protein>
    <recommendedName>
        <fullName evidence="3">Alpha/beta fold hydrolase</fullName>
    </recommendedName>
</protein>
<dbReference type="Pfam" id="PF06821">
    <property type="entry name" value="Ser_hydrolase"/>
    <property type="match status" value="1"/>
</dbReference>
<dbReference type="Proteomes" id="UP000270616">
    <property type="component" value="Unassembled WGS sequence"/>
</dbReference>
<comment type="caution">
    <text evidence="1">The sequence shown here is derived from an EMBL/GenBank/DDBJ whole genome shotgun (WGS) entry which is preliminary data.</text>
</comment>
<reference evidence="1 2" key="1">
    <citation type="submission" date="2018-10" db="EMBL/GenBank/DDBJ databases">
        <title>Kocuria sp. M5W7-7, whole genome shotgun sequence.</title>
        <authorList>
            <person name="Tuo L."/>
        </authorList>
    </citation>
    <scope>NUCLEOTIDE SEQUENCE [LARGE SCALE GENOMIC DNA]</scope>
    <source>
        <strain evidence="1 2">M5W7-7</strain>
    </source>
</reference>
<gene>
    <name evidence="1" type="ORF">EDL96_12505</name>
</gene>
<name>A0A3N3ZQX3_9MICC</name>
<dbReference type="AlphaFoldDB" id="A0A3N3ZQX3"/>
<organism evidence="1 2">
    <name type="scientific">Kocuria soli</name>
    <dbReference type="NCBI Taxonomy" id="2485125"/>
    <lineage>
        <taxon>Bacteria</taxon>
        <taxon>Bacillati</taxon>
        <taxon>Actinomycetota</taxon>
        <taxon>Actinomycetes</taxon>
        <taxon>Micrococcales</taxon>
        <taxon>Micrococcaceae</taxon>
        <taxon>Kocuria</taxon>
    </lineage>
</organism>
<dbReference type="RefSeq" id="WP_123826563.1">
    <property type="nucleotide sequence ID" value="NZ_RKMF01000018.1"/>
</dbReference>
<dbReference type="InterPro" id="IPR010662">
    <property type="entry name" value="RBBP9/YdeN"/>
</dbReference>
<dbReference type="InterPro" id="IPR029058">
    <property type="entry name" value="AB_hydrolase_fold"/>
</dbReference>